<dbReference type="Proteomes" id="UP000812287">
    <property type="component" value="Unassembled WGS sequence"/>
</dbReference>
<dbReference type="GO" id="GO:0004252">
    <property type="term" value="F:serine-type endopeptidase activity"/>
    <property type="evidence" value="ECO:0007669"/>
    <property type="project" value="InterPro"/>
</dbReference>
<sequence length="201" mass="22758">MQSLRKIFLNKYHDLWGRYYHFKSQSRSYQAKVVGKGLLNLFNSYCAAHLFFDYIGRPSYTGGPSMLPTLAVTNDLVIEDRLSLRFTEISRGDLVTVKSPLDPLRIVCKRIIGLPGDVICVDPTGHLAPSTEHVIVPRGHVWLSGDNFSYSRDSRRYGPVPIALIQGKIRPLRDFTIYRNPVTLAHFEQESIRPAAKGTIL</sequence>
<keyword evidence="4" id="KW-0496">Mitochondrion</keyword>
<dbReference type="GO" id="GO:0006627">
    <property type="term" value="P:protein processing involved in protein targeting to mitochondrion"/>
    <property type="evidence" value="ECO:0007669"/>
    <property type="project" value="TreeGrafter"/>
</dbReference>
<accession>A0A9P8AWG8</accession>
<dbReference type="InterPro" id="IPR019533">
    <property type="entry name" value="Peptidase_S26"/>
</dbReference>
<dbReference type="InterPro" id="IPR019757">
    <property type="entry name" value="Pept_S26A_signal_pept_1_Lys-AS"/>
</dbReference>
<dbReference type="CDD" id="cd06530">
    <property type="entry name" value="S26_SPase_I"/>
    <property type="match status" value="1"/>
</dbReference>
<evidence type="ECO:0000256" key="7">
    <source>
        <dbReference type="PIRSR" id="PIRSR600223-1"/>
    </source>
</evidence>
<proteinExistence type="inferred from homology"/>
<comment type="similarity">
    <text evidence="6">Belongs to the peptidase S26 family. IMP1 subfamily.</text>
</comment>
<evidence type="ECO:0000259" key="8">
    <source>
        <dbReference type="Pfam" id="PF10502"/>
    </source>
</evidence>
<keyword evidence="3" id="KW-0378">Hydrolase</keyword>
<dbReference type="PANTHER" id="PTHR12383:SF16">
    <property type="entry name" value="MITOCHONDRIAL INNER MEMBRANE PROTEASE SUBUNIT 1"/>
    <property type="match status" value="1"/>
</dbReference>
<dbReference type="InterPro" id="IPR000223">
    <property type="entry name" value="Pept_S26A_signal_pept_1"/>
</dbReference>
<dbReference type="OrthoDB" id="308440at2759"/>
<feature type="active site" evidence="7">
    <location>
        <position position="109"/>
    </location>
</feature>
<dbReference type="GeneID" id="66098983"/>
<dbReference type="PRINTS" id="PR00727">
    <property type="entry name" value="LEADERPTASE"/>
</dbReference>
<dbReference type="PANTHER" id="PTHR12383">
    <property type="entry name" value="PROTEASE FAMILY S26 MITOCHONDRIAL INNER MEMBRANE PROTEASE-RELATED"/>
    <property type="match status" value="1"/>
</dbReference>
<name>A0A9P8AWG8_9AGAR</name>
<evidence type="ECO:0000256" key="5">
    <source>
        <dbReference type="ARBA" id="ARBA00023136"/>
    </source>
</evidence>
<feature type="domain" description="Peptidase S26" evidence="8">
    <location>
        <begin position="126"/>
        <end position="170"/>
    </location>
</feature>
<evidence type="ECO:0000313" key="9">
    <source>
        <dbReference type="EMBL" id="KAG7450320.1"/>
    </source>
</evidence>
<dbReference type="SUPFAM" id="SSF51306">
    <property type="entry name" value="LexA/Signal peptidase"/>
    <property type="match status" value="1"/>
</dbReference>
<evidence type="ECO:0000256" key="3">
    <source>
        <dbReference type="ARBA" id="ARBA00022801"/>
    </source>
</evidence>
<reference evidence="9" key="1">
    <citation type="submission" date="2020-11" db="EMBL/GenBank/DDBJ databases">
        <title>Adaptations for nitrogen fixation in a non-lichenized fungal sporocarp promotes dispersal by wood-feeding termites.</title>
        <authorList>
            <consortium name="DOE Joint Genome Institute"/>
            <person name="Koch R.A."/>
            <person name="Yoon G."/>
            <person name="Arayal U."/>
            <person name="Lail K."/>
            <person name="Amirebrahimi M."/>
            <person name="Labutti K."/>
            <person name="Lipzen A."/>
            <person name="Riley R."/>
            <person name="Barry K."/>
            <person name="Henrissat B."/>
            <person name="Grigoriev I.V."/>
            <person name="Herr J.R."/>
            <person name="Aime M.C."/>
        </authorList>
    </citation>
    <scope>NUCLEOTIDE SEQUENCE</scope>
    <source>
        <strain evidence="9">MCA 3950</strain>
    </source>
</reference>
<evidence type="ECO:0000313" key="10">
    <source>
        <dbReference type="Proteomes" id="UP000812287"/>
    </source>
</evidence>
<evidence type="ECO:0000256" key="2">
    <source>
        <dbReference type="ARBA" id="ARBA00022792"/>
    </source>
</evidence>
<comment type="caution">
    <text evidence="9">The sequence shown here is derived from an EMBL/GenBank/DDBJ whole genome shotgun (WGS) entry which is preliminary data.</text>
</comment>
<dbReference type="PROSITE" id="PS00760">
    <property type="entry name" value="SPASE_I_2"/>
    <property type="match status" value="1"/>
</dbReference>
<evidence type="ECO:0000256" key="1">
    <source>
        <dbReference type="ARBA" id="ARBA00004273"/>
    </source>
</evidence>
<organism evidence="9 10">
    <name type="scientific">Guyanagaster necrorhizus</name>
    <dbReference type="NCBI Taxonomy" id="856835"/>
    <lineage>
        <taxon>Eukaryota</taxon>
        <taxon>Fungi</taxon>
        <taxon>Dikarya</taxon>
        <taxon>Basidiomycota</taxon>
        <taxon>Agaricomycotina</taxon>
        <taxon>Agaricomycetes</taxon>
        <taxon>Agaricomycetidae</taxon>
        <taxon>Agaricales</taxon>
        <taxon>Marasmiineae</taxon>
        <taxon>Physalacriaceae</taxon>
        <taxon>Guyanagaster</taxon>
    </lineage>
</organism>
<dbReference type="Gene3D" id="2.10.109.10">
    <property type="entry name" value="Umud Fragment, subunit A"/>
    <property type="match status" value="1"/>
</dbReference>
<dbReference type="AlphaFoldDB" id="A0A9P8AWG8"/>
<dbReference type="InterPro" id="IPR036286">
    <property type="entry name" value="LexA/Signal_pep-like_sf"/>
</dbReference>
<protein>
    <submittedName>
        <fullName evidence="9">LexA/Signal peptidase</fullName>
    </submittedName>
</protein>
<gene>
    <name evidence="9" type="ORF">BT62DRAFT_1001160</name>
</gene>
<keyword evidence="10" id="KW-1185">Reference proteome</keyword>
<dbReference type="EMBL" id="MU250526">
    <property type="protein sequence ID" value="KAG7450320.1"/>
    <property type="molecule type" value="Genomic_DNA"/>
</dbReference>
<dbReference type="RefSeq" id="XP_043043820.1">
    <property type="nucleotide sequence ID" value="XM_043176696.1"/>
</dbReference>
<keyword evidence="2" id="KW-0999">Mitochondrion inner membrane</keyword>
<comment type="subcellular location">
    <subcellularLocation>
        <location evidence="1">Mitochondrion inner membrane</location>
    </subcellularLocation>
</comment>
<dbReference type="Pfam" id="PF10502">
    <property type="entry name" value="Peptidase_S26"/>
    <property type="match status" value="2"/>
</dbReference>
<feature type="domain" description="Peptidase S26" evidence="8">
    <location>
        <begin position="46"/>
        <end position="122"/>
    </location>
</feature>
<evidence type="ECO:0000256" key="4">
    <source>
        <dbReference type="ARBA" id="ARBA00023128"/>
    </source>
</evidence>
<dbReference type="GO" id="GO:0006465">
    <property type="term" value="P:signal peptide processing"/>
    <property type="evidence" value="ECO:0007669"/>
    <property type="project" value="InterPro"/>
</dbReference>
<keyword evidence="5" id="KW-0472">Membrane</keyword>
<feature type="active site" evidence="7">
    <location>
        <position position="65"/>
    </location>
</feature>
<dbReference type="InterPro" id="IPR052064">
    <property type="entry name" value="Mito_IMP1_subunit"/>
</dbReference>
<evidence type="ECO:0000256" key="6">
    <source>
        <dbReference type="ARBA" id="ARBA00038445"/>
    </source>
</evidence>
<dbReference type="GO" id="GO:0042720">
    <property type="term" value="C:mitochondrial inner membrane peptidase complex"/>
    <property type="evidence" value="ECO:0007669"/>
    <property type="project" value="TreeGrafter"/>
</dbReference>